<evidence type="ECO:0000256" key="6">
    <source>
        <dbReference type="ARBA" id="ARBA00022989"/>
    </source>
</evidence>
<dbReference type="GO" id="GO:0005886">
    <property type="term" value="C:plasma membrane"/>
    <property type="evidence" value="ECO:0007669"/>
    <property type="project" value="UniProtKB-SubCell"/>
</dbReference>
<gene>
    <name evidence="14" type="ORF">PACLA_8A080162</name>
</gene>
<reference evidence="14" key="1">
    <citation type="submission" date="2020-04" db="EMBL/GenBank/DDBJ databases">
        <authorList>
            <person name="Alioto T."/>
            <person name="Alioto T."/>
            <person name="Gomez Garrido J."/>
        </authorList>
    </citation>
    <scope>NUCLEOTIDE SEQUENCE</scope>
    <source>
        <strain evidence="14">A484AB</strain>
    </source>
</reference>
<dbReference type="PRINTS" id="PR00249">
    <property type="entry name" value="GPCRSECRETIN"/>
</dbReference>
<evidence type="ECO:0000256" key="8">
    <source>
        <dbReference type="ARBA" id="ARBA00023157"/>
    </source>
</evidence>
<dbReference type="PROSITE" id="PS50221">
    <property type="entry name" value="GAIN_B"/>
    <property type="match status" value="1"/>
</dbReference>
<dbReference type="InterPro" id="IPR017981">
    <property type="entry name" value="GPCR_2-like_7TM"/>
</dbReference>
<keyword evidence="6 11" id="KW-1133">Transmembrane helix</keyword>
<keyword evidence="9" id="KW-0325">Glycoprotein</keyword>
<keyword evidence="5" id="KW-0732">Signal</keyword>
<feature type="compositionally biased region" description="Polar residues" evidence="10">
    <location>
        <begin position="653"/>
        <end position="666"/>
    </location>
</feature>
<dbReference type="SMART" id="SM00303">
    <property type="entry name" value="GPS"/>
    <property type="match status" value="1"/>
</dbReference>
<dbReference type="Gene3D" id="2.60.220.50">
    <property type="match status" value="1"/>
</dbReference>
<dbReference type="PROSITE" id="PS00650">
    <property type="entry name" value="G_PROTEIN_RECEP_F2_2"/>
    <property type="match status" value="1"/>
</dbReference>
<keyword evidence="7 11" id="KW-0472">Membrane</keyword>
<comment type="subcellular location">
    <subcellularLocation>
        <location evidence="1">Cell membrane</location>
        <topology evidence="1">Multi-pass membrane protein</topology>
    </subcellularLocation>
</comment>
<name>A0A7D9IMN5_PARCT</name>
<keyword evidence="4 11" id="KW-0812">Transmembrane</keyword>
<evidence type="ECO:0000256" key="7">
    <source>
        <dbReference type="ARBA" id="ARBA00023136"/>
    </source>
</evidence>
<dbReference type="InterPro" id="IPR046338">
    <property type="entry name" value="GAIN_dom_sf"/>
</dbReference>
<sequence>PNVTRACNSNDGRPVWGDVNFSNCRTSVVVELVEKVSRLDEGFKSENISEILKETKQVSEDELYEQDVRDIVYVLEKTKEKTETQDDRQNFIDSSSNIVSQNKRDVWVNIPSRNDLAKEIISGTDLNARNYISQTAETGEIVTYSTPNIDVRGIRLPTVKPTEPELEDIRLLDAVGEGVIIPAVVTNKLKQATVVKYSSIKDILSEEELKDSVDNTIGSTESLTIRSTIVSFTSEPQFNVSASNPFKIVLQNNQTGYVCPRRTCAFIEPEINNSMWGSEGCTLNEAESNEDNVTCDCDHTTAFAIIMDVAGVQLTESEREILETISTVGCSISLVGIVLTILMHVLFWKHVKSPRAKILVNLCVAIGFTDIFAILEGVARDSPNFCKAVAALLHFFVLSAFGWMLCEGILLYILLIRVFDGVRGKHWKIFYFIGWGIPLLIVAVSFGATQGEGYGTESSCWLSVENKLIWAFVGPAFLVILANTIVFVMVLRTMMKSQKVKLQDNFHKVRTGVKASVIIFPILGLTWIFGVMTFNRETLFFRYLFAVFNSAQGLLIFLFHCVLNKQIRDIVRNSTWRRSTLSTGSGKNYFRHPKSSSSSPKKTVIGSRINEKMVEKSARLQLESNGWKSESAGHGGNNNLNVSVAEEARENENMMSPLQGHSSSNEFVGRDNDAVEGEAYHRTRNGELGNSSSTDRPSNNEEAHLAV</sequence>
<evidence type="ECO:0000256" key="5">
    <source>
        <dbReference type="ARBA" id="ARBA00022729"/>
    </source>
</evidence>
<evidence type="ECO:0000313" key="15">
    <source>
        <dbReference type="Proteomes" id="UP001152795"/>
    </source>
</evidence>
<evidence type="ECO:0000256" key="4">
    <source>
        <dbReference type="ARBA" id="ARBA00022692"/>
    </source>
</evidence>
<evidence type="ECO:0000259" key="13">
    <source>
        <dbReference type="PROSITE" id="PS50261"/>
    </source>
</evidence>
<dbReference type="PROSITE" id="PS50261">
    <property type="entry name" value="G_PROTEIN_RECEP_F2_4"/>
    <property type="match status" value="1"/>
</dbReference>
<feature type="non-terminal residue" evidence="14">
    <location>
        <position position="707"/>
    </location>
</feature>
<dbReference type="CDD" id="cd15040">
    <property type="entry name" value="7tmB2_Adhesion"/>
    <property type="match status" value="1"/>
</dbReference>
<dbReference type="InterPro" id="IPR032471">
    <property type="entry name" value="AGRL2-4_GAIN_subdom_A"/>
</dbReference>
<feature type="region of interest" description="Disordered" evidence="10">
    <location>
        <begin position="587"/>
        <end position="608"/>
    </location>
</feature>
<dbReference type="Proteomes" id="UP001152795">
    <property type="component" value="Unassembled WGS sequence"/>
</dbReference>
<dbReference type="FunFam" id="1.20.1070.10:FF:000058">
    <property type="entry name" value="Adhesion G protein-coupled receptor F5"/>
    <property type="match status" value="1"/>
</dbReference>
<dbReference type="GO" id="GO:0004930">
    <property type="term" value="F:G protein-coupled receptor activity"/>
    <property type="evidence" value="ECO:0007669"/>
    <property type="project" value="InterPro"/>
</dbReference>
<keyword evidence="15" id="KW-1185">Reference proteome</keyword>
<feature type="transmembrane region" description="Helical" evidence="11">
    <location>
        <begin position="429"/>
        <end position="448"/>
    </location>
</feature>
<dbReference type="SUPFAM" id="SSF81321">
    <property type="entry name" value="Family A G protein-coupled receptor-like"/>
    <property type="match status" value="1"/>
</dbReference>
<feature type="compositionally biased region" description="Basic and acidic residues" evidence="10">
    <location>
        <begin position="668"/>
        <end position="685"/>
    </location>
</feature>
<dbReference type="PANTHER" id="PTHR12011:SF347">
    <property type="entry name" value="FI21270P1-RELATED"/>
    <property type="match status" value="1"/>
</dbReference>
<dbReference type="AlphaFoldDB" id="A0A7D9IMN5"/>
<evidence type="ECO:0000256" key="1">
    <source>
        <dbReference type="ARBA" id="ARBA00004651"/>
    </source>
</evidence>
<feature type="domain" description="GAIN-B" evidence="12">
    <location>
        <begin position="140"/>
        <end position="313"/>
    </location>
</feature>
<feature type="transmembrane region" description="Helical" evidence="11">
    <location>
        <begin position="325"/>
        <end position="347"/>
    </location>
</feature>
<feature type="transmembrane region" description="Helical" evidence="11">
    <location>
        <begin position="540"/>
        <end position="563"/>
    </location>
</feature>
<organism evidence="14 15">
    <name type="scientific">Paramuricea clavata</name>
    <name type="common">Red gorgonian</name>
    <name type="synonym">Violescent sea-whip</name>
    <dbReference type="NCBI Taxonomy" id="317549"/>
    <lineage>
        <taxon>Eukaryota</taxon>
        <taxon>Metazoa</taxon>
        <taxon>Cnidaria</taxon>
        <taxon>Anthozoa</taxon>
        <taxon>Octocorallia</taxon>
        <taxon>Malacalcyonacea</taxon>
        <taxon>Plexauridae</taxon>
        <taxon>Paramuricea</taxon>
    </lineage>
</organism>
<keyword evidence="8" id="KW-1015">Disulfide bond</keyword>
<dbReference type="EMBL" id="CACRXK020006290">
    <property type="protein sequence ID" value="CAB4008982.1"/>
    <property type="molecule type" value="Genomic_DNA"/>
</dbReference>
<evidence type="ECO:0000259" key="12">
    <source>
        <dbReference type="PROSITE" id="PS50221"/>
    </source>
</evidence>
<feature type="region of interest" description="Disordered" evidence="10">
    <location>
        <begin position="653"/>
        <end position="707"/>
    </location>
</feature>
<feature type="compositionally biased region" description="Polar residues" evidence="10">
    <location>
        <begin position="688"/>
        <end position="697"/>
    </location>
</feature>
<dbReference type="InterPro" id="IPR057244">
    <property type="entry name" value="GAIN_B"/>
</dbReference>
<feature type="domain" description="G-protein coupled receptors family 2 profile 2" evidence="13">
    <location>
        <begin position="322"/>
        <end position="564"/>
    </location>
</feature>
<protein>
    <submittedName>
        <fullName evidence="14">Adhesion G- coupled receptor D1-like</fullName>
    </submittedName>
</protein>
<feature type="transmembrane region" description="Helical" evidence="11">
    <location>
        <begin position="391"/>
        <end position="417"/>
    </location>
</feature>
<evidence type="ECO:0000256" key="3">
    <source>
        <dbReference type="ARBA" id="ARBA00022475"/>
    </source>
</evidence>
<dbReference type="PANTHER" id="PTHR12011">
    <property type="entry name" value="ADHESION G-PROTEIN COUPLED RECEPTOR"/>
    <property type="match status" value="1"/>
</dbReference>
<dbReference type="Pfam" id="PF01825">
    <property type="entry name" value="GPS"/>
    <property type="match status" value="1"/>
</dbReference>
<proteinExistence type="inferred from homology"/>
<evidence type="ECO:0000256" key="10">
    <source>
        <dbReference type="SAM" id="MobiDB-lite"/>
    </source>
</evidence>
<dbReference type="InterPro" id="IPR000832">
    <property type="entry name" value="GPCR_2_secretin-like"/>
</dbReference>
<feature type="transmembrane region" description="Helical" evidence="11">
    <location>
        <begin position="468"/>
        <end position="491"/>
    </location>
</feature>
<evidence type="ECO:0000256" key="11">
    <source>
        <dbReference type="SAM" id="Phobius"/>
    </source>
</evidence>
<dbReference type="GO" id="GO:0007166">
    <property type="term" value="P:cell surface receptor signaling pathway"/>
    <property type="evidence" value="ECO:0007669"/>
    <property type="project" value="InterPro"/>
</dbReference>
<dbReference type="Pfam" id="PF00002">
    <property type="entry name" value="7tm_2"/>
    <property type="match status" value="1"/>
</dbReference>
<feature type="transmembrane region" description="Helical" evidence="11">
    <location>
        <begin position="359"/>
        <end position="379"/>
    </location>
</feature>
<evidence type="ECO:0000256" key="2">
    <source>
        <dbReference type="ARBA" id="ARBA00007343"/>
    </source>
</evidence>
<dbReference type="Pfam" id="PF16489">
    <property type="entry name" value="GAIN"/>
    <property type="match status" value="1"/>
</dbReference>
<evidence type="ECO:0000313" key="14">
    <source>
        <dbReference type="EMBL" id="CAB4008982.1"/>
    </source>
</evidence>
<comment type="caution">
    <text evidence="14">The sequence shown here is derived from an EMBL/GenBank/DDBJ whole genome shotgun (WGS) entry which is preliminary data.</text>
</comment>
<dbReference type="Gene3D" id="1.20.1070.10">
    <property type="entry name" value="Rhodopsin 7-helix transmembrane proteins"/>
    <property type="match status" value="1"/>
</dbReference>
<keyword evidence="14" id="KW-0675">Receptor</keyword>
<dbReference type="InterPro" id="IPR017983">
    <property type="entry name" value="GPCR_2_secretin-like_CS"/>
</dbReference>
<feature type="transmembrane region" description="Helical" evidence="11">
    <location>
        <begin position="512"/>
        <end position="534"/>
    </location>
</feature>
<accession>A0A7D9IMN5</accession>
<dbReference type="InterPro" id="IPR000203">
    <property type="entry name" value="GPS"/>
</dbReference>
<dbReference type="OrthoDB" id="5968745at2759"/>
<comment type="similarity">
    <text evidence="2">Belongs to the G-protein coupled receptor 2 family. Adhesion G-protein coupled receptor (ADGR) subfamily.</text>
</comment>
<keyword evidence="3" id="KW-1003">Cell membrane</keyword>
<evidence type="ECO:0000256" key="9">
    <source>
        <dbReference type="ARBA" id="ARBA00023180"/>
    </source>
</evidence>
<feature type="compositionally biased region" description="Basic and acidic residues" evidence="10">
    <location>
        <begin position="698"/>
        <end position="707"/>
    </location>
</feature>